<comment type="caution">
    <text evidence="1">The sequence shown here is derived from an EMBL/GenBank/DDBJ whole genome shotgun (WGS) entry which is preliminary data.</text>
</comment>
<proteinExistence type="predicted"/>
<sequence>MHTSEMCGWSCNWKLKVLLCDQAPVETSRHGDICATVFEVDNHSSTLTDVFRPKLTRMMKRSVRKKVQEGLKPARIRNELFNEFALTSATTPSLWQVQSFVNWYKKKKLYSSDTVEDLKALIQQYRWIHVMGGSQPFVLQDPWIGDGSVQRPLLVGFSCGALICHLRHAEAYPLHVGVTIKLTKKGFPVIVVGVSDANRAFHYLLHLGFGNPFLRRHFELSTLQAITGGDPIVKYLMADADDA</sequence>
<reference evidence="1" key="1">
    <citation type="submission" date="2022-11" db="EMBL/GenBank/DDBJ databases">
        <authorList>
            <person name="Morgan W.R."/>
            <person name="Tartar A."/>
        </authorList>
    </citation>
    <scope>NUCLEOTIDE SEQUENCE</scope>
    <source>
        <strain evidence="1">ARSEF 373</strain>
    </source>
</reference>
<organism evidence="1 2">
    <name type="scientific">Lagenidium giganteum</name>
    <dbReference type="NCBI Taxonomy" id="4803"/>
    <lineage>
        <taxon>Eukaryota</taxon>
        <taxon>Sar</taxon>
        <taxon>Stramenopiles</taxon>
        <taxon>Oomycota</taxon>
        <taxon>Peronosporomycetes</taxon>
        <taxon>Pythiales</taxon>
        <taxon>Pythiaceae</taxon>
    </lineage>
</organism>
<evidence type="ECO:0000313" key="2">
    <source>
        <dbReference type="Proteomes" id="UP001146120"/>
    </source>
</evidence>
<dbReference type="Proteomes" id="UP001146120">
    <property type="component" value="Unassembled WGS sequence"/>
</dbReference>
<reference evidence="1" key="2">
    <citation type="journal article" date="2023" name="Microbiol Resour">
        <title>Decontamination and Annotation of the Draft Genome Sequence of the Oomycete Lagenidium giganteum ARSEF 373.</title>
        <authorList>
            <person name="Morgan W.R."/>
            <person name="Tartar A."/>
        </authorList>
    </citation>
    <scope>NUCLEOTIDE SEQUENCE</scope>
    <source>
        <strain evidence="1">ARSEF 373</strain>
    </source>
</reference>
<evidence type="ECO:0000313" key="1">
    <source>
        <dbReference type="EMBL" id="DAZ94259.1"/>
    </source>
</evidence>
<dbReference type="AlphaFoldDB" id="A0AAV2YNM1"/>
<keyword evidence="2" id="KW-1185">Reference proteome</keyword>
<protein>
    <submittedName>
        <fullName evidence="1">Uncharacterized protein</fullName>
    </submittedName>
</protein>
<gene>
    <name evidence="1" type="ORF">N0F65_004971</name>
</gene>
<accession>A0AAV2YNM1</accession>
<dbReference type="EMBL" id="DAKRPA010000260">
    <property type="protein sequence ID" value="DAZ94259.1"/>
    <property type="molecule type" value="Genomic_DNA"/>
</dbReference>
<name>A0AAV2YNM1_9STRA</name>